<evidence type="ECO:0000259" key="2">
    <source>
        <dbReference type="PROSITE" id="PS50280"/>
    </source>
</evidence>
<accession>A0ABR4PHE5</accession>
<evidence type="ECO:0000313" key="3">
    <source>
        <dbReference type="EMBL" id="KAL3422705.1"/>
    </source>
</evidence>
<dbReference type="Proteomes" id="UP001629113">
    <property type="component" value="Unassembled WGS sequence"/>
</dbReference>
<keyword evidence="4" id="KW-1185">Reference proteome</keyword>
<dbReference type="CDD" id="cd20071">
    <property type="entry name" value="SET_SMYD"/>
    <property type="match status" value="1"/>
</dbReference>
<dbReference type="Pfam" id="PF00856">
    <property type="entry name" value="SET"/>
    <property type="match status" value="1"/>
</dbReference>
<dbReference type="PROSITE" id="PS50280">
    <property type="entry name" value="SET"/>
    <property type="match status" value="1"/>
</dbReference>
<organism evidence="3 4">
    <name type="scientific">Phlyctema vagabunda</name>
    <dbReference type="NCBI Taxonomy" id="108571"/>
    <lineage>
        <taxon>Eukaryota</taxon>
        <taxon>Fungi</taxon>
        <taxon>Dikarya</taxon>
        <taxon>Ascomycota</taxon>
        <taxon>Pezizomycotina</taxon>
        <taxon>Leotiomycetes</taxon>
        <taxon>Helotiales</taxon>
        <taxon>Dermateaceae</taxon>
        <taxon>Phlyctema</taxon>
    </lineage>
</organism>
<dbReference type="EMBL" id="JBFCZG010000005">
    <property type="protein sequence ID" value="KAL3422705.1"/>
    <property type="molecule type" value="Genomic_DNA"/>
</dbReference>
<evidence type="ECO:0000313" key="4">
    <source>
        <dbReference type="Proteomes" id="UP001629113"/>
    </source>
</evidence>
<sequence>MYFPVSSSVILVLWIIEEVAASSPLLRRLAKYPICPNHLSLLQYPTEIAQEPQCSIPPPILSPHSKSNNTISGVLPKEETPWTLPIHCLHSAPEYCIHTTSSIANGRTLSILTTTRVATSLTPVLSQVPDVYPPMGHTLYYEQVLPGRGIGLIANQTIEAGQLLLISTPVLIVNEEMFDLVAETERFGFQTRAAESLDPETQRLFFALAGHFGGDRVEDIVRTNAFAAKIEGQRHGIVVPEAARFNHACRPKNLPNSARYAFDSNTLTHKVHATRTIYVGEELTFSYIDEKQTQSARQSHLLSHWGFKCSCQHCSLPLEERLQSDARIQEINGLRDKLTSKTASAGSAVTPDMAVRLIELYKEEGLKNMAEAYMLAALCYCAWMNEGETKRYARQAVESWLVWEKEGMKNKEVLRGLESNARGSWCWGKK</sequence>
<keyword evidence="1" id="KW-0732">Signal</keyword>
<protein>
    <recommendedName>
        <fullName evidence="2">SET domain-containing protein</fullName>
    </recommendedName>
</protein>
<name>A0ABR4PHE5_9HELO</name>
<dbReference type="InterPro" id="IPR046341">
    <property type="entry name" value="SET_dom_sf"/>
</dbReference>
<feature type="signal peptide" evidence="1">
    <location>
        <begin position="1"/>
        <end position="21"/>
    </location>
</feature>
<dbReference type="SUPFAM" id="SSF82199">
    <property type="entry name" value="SET domain"/>
    <property type="match status" value="1"/>
</dbReference>
<dbReference type="PANTHER" id="PTHR47332">
    <property type="entry name" value="SET DOMAIN-CONTAINING PROTEIN 5"/>
    <property type="match status" value="1"/>
</dbReference>
<reference evidence="3 4" key="1">
    <citation type="submission" date="2024-06" db="EMBL/GenBank/DDBJ databases">
        <title>Complete genome of Phlyctema vagabunda strain 19-DSS-EL-015.</title>
        <authorList>
            <person name="Fiorenzani C."/>
        </authorList>
    </citation>
    <scope>NUCLEOTIDE SEQUENCE [LARGE SCALE GENOMIC DNA]</scope>
    <source>
        <strain evidence="3 4">19-DSS-EL-015</strain>
    </source>
</reference>
<feature type="chain" id="PRO_5045753025" description="SET domain-containing protein" evidence="1">
    <location>
        <begin position="22"/>
        <end position="430"/>
    </location>
</feature>
<evidence type="ECO:0000256" key="1">
    <source>
        <dbReference type="SAM" id="SignalP"/>
    </source>
</evidence>
<dbReference type="InterPro" id="IPR053185">
    <property type="entry name" value="SET_domain_protein"/>
</dbReference>
<dbReference type="Gene3D" id="2.170.270.10">
    <property type="entry name" value="SET domain"/>
    <property type="match status" value="1"/>
</dbReference>
<proteinExistence type="predicted"/>
<comment type="caution">
    <text evidence="3">The sequence shown here is derived from an EMBL/GenBank/DDBJ whole genome shotgun (WGS) entry which is preliminary data.</text>
</comment>
<feature type="domain" description="SET" evidence="2">
    <location>
        <begin position="137"/>
        <end position="288"/>
    </location>
</feature>
<dbReference type="PANTHER" id="PTHR47332:SF6">
    <property type="entry name" value="SET DOMAIN-CONTAINING PROTEIN"/>
    <property type="match status" value="1"/>
</dbReference>
<dbReference type="InterPro" id="IPR001214">
    <property type="entry name" value="SET_dom"/>
</dbReference>
<gene>
    <name evidence="3" type="ORF">PVAG01_06861</name>
</gene>